<dbReference type="RefSeq" id="WP_014259775.1">
    <property type="nucleotide sequence ID" value="NC_016629.1"/>
</dbReference>
<dbReference type="EMBL" id="CP003221">
    <property type="protein sequence ID" value="EGJ50010.1"/>
    <property type="molecule type" value="Genomic_DNA"/>
</dbReference>
<evidence type="ECO:0000313" key="3">
    <source>
        <dbReference type="EMBL" id="EGJ50010.1"/>
    </source>
</evidence>
<evidence type="ECO:0000256" key="2">
    <source>
        <dbReference type="SAM" id="Phobius"/>
    </source>
</evidence>
<evidence type="ECO:0000313" key="4">
    <source>
        <dbReference type="Proteomes" id="UP000007844"/>
    </source>
</evidence>
<keyword evidence="4" id="KW-1185">Reference proteome</keyword>
<feature type="compositionally biased region" description="Basic and acidic residues" evidence="1">
    <location>
        <begin position="1"/>
        <end position="13"/>
    </location>
</feature>
<dbReference type="STRING" id="690850.Desaf_1674"/>
<dbReference type="eggNOG" id="ENOG502ZXGS">
    <property type="taxonomic scope" value="Bacteria"/>
</dbReference>
<accession>F3Z1H9</accession>
<evidence type="ECO:0000256" key="1">
    <source>
        <dbReference type="SAM" id="MobiDB-lite"/>
    </source>
</evidence>
<dbReference type="AlphaFoldDB" id="F3Z1H9"/>
<reference evidence="3 4" key="1">
    <citation type="journal article" date="2011" name="J. Bacteriol.">
        <title>Genome sequence of the mercury-methylating and pleomorphic Desulfovibrio africanus Strain Walvis Bay.</title>
        <authorList>
            <person name="Brown S.D."/>
            <person name="Wall J.D."/>
            <person name="Kucken A.M."/>
            <person name="Gilmour C.C."/>
            <person name="Podar M."/>
            <person name="Brandt C.C."/>
            <person name="Teshima H."/>
            <person name="Detter J.C."/>
            <person name="Han C.S."/>
            <person name="Land M.L."/>
            <person name="Lucas S."/>
            <person name="Han J."/>
            <person name="Pennacchio L."/>
            <person name="Nolan M."/>
            <person name="Pitluck S."/>
            <person name="Woyke T."/>
            <person name="Goodwin L."/>
            <person name="Palumbo A.V."/>
            <person name="Elias D.A."/>
        </authorList>
    </citation>
    <scope>NUCLEOTIDE SEQUENCE [LARGE SCALE GENOMIC DNA]</scope>
    <source>
        <strain evidence="3 4">Walvis Bay</strain>
    </source>
</reference>
<protein>
    <submittedName>
        <fullName evidence="3">Uncharacterized protein</fullName>
    </submittedName>
</protein>
<organism evidence="3 4">
    <name type="scientific">Desulfocurvibacter africanus subsp. africanus str. Walvis Bay</name>
    <dbReference type="NCBI Taxonomy" id="690850"/>
    <lineage>
        <taxon>Bacteria</taxon>
        <taxon>Pseudomonadati</taxon>
        <taxon>Thermodesulfobacteriota</taxon>
        <taxon>Desulfovibrionia</taxon>
        <taxon>Desulfovibrionales</taxon>
        <taxon>Desulfovibrionaceae</taxon>
        <taxon>Desulfocurvibacter</taxon>
    </lineage>
</organism>
<keyword evidence="2" id="KW-0812">Transmembrane</keyword>
<feature type="region of interest" description="Disordered" evidence="1">
    <location>
        <begin position="1"/>
        <end position="22"/>
    </location>
</feature>
<gene>
    <name evidence="3" type="ORF">Desaf_1674</name>
</gene>
<dbReference type="Proteomes" id="UP000007844">
    <property type="component" value="Chromosome"/>
</dbReference>
<keyword evidence="2" id="KW-1133">Transmembrane helix</keyword>
<feature type="transmembrane region" description="Helical" evidence="2">
    <location>
        <begin position="138"/>
        <end position="154"/>
    </location>
</feature>
<dbReference type="HOGENOM" id="CLU_1666551_0_0_7"/>
<proteinExistence type="predicted"/>
<sequence length="158" mass="17747">MDQHNVQSRRPDGGCEAASHPVPATEAAGRRVLAYLRLLPMAEERRLELTLEVLRGLAANPADEQTPAQAMSLLRERLRKPEARDALPTVPAPVCLPLMRGHMVPEEMDRRPWLSQATRLAQGYNRLTGRLSVLKPRVIWPMLFAVLVLIHLLARKLS</sequence>
<keyword evidence="2" id="KW-0472">Membrane</keyword>
<dbReference type="KEGG" id="daf:Desaf_1674"/>
<name>F3Z1H9_DESAF</name>